<feature type="non-terminal residue" evidence="1">
    <location>
        <position position="1"/>
    </location>
</feature>
<organism evidence="1 2">
    <name type="scientific">Phaeosphaeria nodorum (strain SN15 / ATCC MYA-4574 / FGSC 10173)</name>
    <name type="common">Glume blotch fungus</name>
    <name type="synonym">Parastagonospora nodorum</name>
    <dbReference type="NCBI Taxonomy" id="321614"/>
    <lineage>
        <taxon>Eukaryota</taxon>
        <taxon>Fungi</taxon>
        <taxon>Dikarya</taxon>
        <taxon>Ascomycota</taxon>
        <taxon>Pezizomycotina</taxon>
        <taxon>Dothideomycetes</taxon>
        <taxon>Pleosporomycetidae</taxon>
        <taxon>Pleosporales</taxon>
        <taxon>Pleosporineae</taxon>
        <taxon>Phaeosphaeriaceae</taxon>
        <taxon>Parastagonospora</taxon>
    </lineage>
</organism>
<accession>A0A7U2EX66</accession>
<keyword evidence="2" id="KW-1185">Reference proteome</keyword>
<dbReference type="EMBL" id="CP069027">
    <property type="protein sequence ID" value="QRC94766.1"/>
    <property type="molecule type" value="Genomic_DNA"/>
</dbReference>
<proteinExistence type="predicted"/>
<protein>
    <submittedName>
        <fullName evidence="1">Uncharacterized protein</fullName>
    </submittedName>
</protein>
<sequence>FLFKFSMLENVRSAPEFPWSNSCTAKSLSMTLLRLPFLPPSQRSASHQHLQHFLEPLFYHPNHHTIPSPTTTSRSRLFRVNNTPLHITRKRPYSAYGLEWQKYRS</sequence>
<dbReference type="VEuPathDB" id="FungiDB:JI435_406340"/>
<name>A0A7U2EX66_PHANO</name>
<dbReference type="Proteomes" id="UP000663193">
    <property type="component" value="Chromosome 5"/>
</dbReference>
<evidence type="ECO:0000313" key="1">
    <source>
        <dbReference type="EMBL" id="QRC94766.1"/>
    </source>
</evidence>
<evidence type="ECO:0000313" key="2">
    <source>
        <dbReference type="Proteomes" id="UP000663193"/>
    </source>
</evidence>
<gene>
    <name evidence="1" type="ORF">JI435_406340</name>
</gene>
<dbReference type="AlphaFoldDB" id="A0A7U2EX66"/>
<reference evidence="2" key="1">
    <citation type="journal article" date="2021" name="BMC Genomics">
        <title>Chromosome-level genome assembly and manually-curated proteome of model necrotroph Parastagonospora nodorum Sn15 reveals a genome-wide trove of candidate effector homologs, and redundancy of virulence-related functions within an accessory chromosome.</title>
        <authorList>
            <person name="Bertazzoni S."/>
            <person name="Jones D.A.B."/>
            <person name="Phan H.T."/>
            <person name="Tan K.-C."/>
            <person name="Hane J.K."/>
        </authorList>
    </citation>
    <scope>NUCLEOTIDE SEQUENCE [LARGE SCALE GENOMIC DNA]</scope>
    <source>
        <strain evidence="2">SN15 / ATCC MYA-4574 / FGSC 10173)</strain>
    </source>
</reference>